<gene>
    <name evidence="3" type="ORF">FJZ47_11750</name>
</gene>
<reference evidence="3" key="1">
    <citation type="submission" date="2019-03" db="EMBL/GenBank/DDBJ databases">
        <title>Lake Tanganyika Metagenome-Assembled Genomes (MAGs).</title>
        <authorList>
            <person name="Tran P."/>
        </authorList>
    </citation>
    <scope>NUCLEOTIDE SEQUENCE</scope>
    <source>
        <strain evidence="3">K_DeepCast_65m_m2_066</strain>
    </source>
</reference>
<dbReference type="InterPro" id="IPR052344">
    <property type="entry name" value="Transposase-related"/>
</dbReference>
<name>A0A938B498_UNCTE</name>
<dbReference type="PANTHER" id="PTHR33678">
    <property type="entry name" value="BLL1576 PROTEIN"/>
    <property type="match status" value="1"/>
</dbReference>
<dbReference type="EMBL" id="VGLS01000332">
    <property type="protein sequence ID" value="MBM3224460.1"/>
    <property type="molecule type" value="Genomic_DNA"/>
</dbReference>
<proteinExistence type="predicted"/>
<dbReference type="Pfam" id="PF03050">
    <property type="entry name" value="DDE_Tnp_IS66"/>
    <property type="match status" value="1"/>
</dbReference>
<organism evidence="3 4">
    <name type="scientific">Tectimicrobiota bacterium</name>
    <dbReference type="NCBI Taxonomy" id="2528274"/>
    <lineage>
        <taxon>Bacteria</taxon>
        <taxon>Pseudomonadati</taxon>
        <taxon>Nitrospinota/Tectimicrobiota group</taxon>
        <taxon>Candidatus Tectimicrobiota</taxon>
    </lineage>
</organism>
<feature type="domain" description="Transposase IS66 central" evidence="2">
    <location>
        <begin position="77"/>
        <end position="357"/>
    </location>
</feature>
<protein>
    <submittedName>
        <fullName evidence="3">IS66 family transposase</fullName>
    </submittedName>
</protein>
<evidence type="ECO:0000313" key="4">
    <source>
        <dbReference type="Proteomes" id="UP000712673"/>
    </source>
</evidence>
<dbReference type="PANTHER" id="PTHR33678:SF1">
    <property type="entry name" value="BLL1576 PROTEIN"/>
    <property type="match status" value="1"/>
</dbReference>
<comment type="caution">
    <text evidence="3">The sequence shown here is derived from an EMBL/GenBank/DDBJ whole genome shotgun (WGS) entry which is preliminary data.</text>
</comment>
<accession>A0A938B498</accession>
<sequence>MDPPGAECAVRPAVLRLQSGLSVVTPRGRSGTGGGASRRVGLSRVSRGSNLWGVDTALTAVSQKGSFPAAVTQAVPYGPTVHTWASYFTNQHHMPVERTAEICADLAQHRVSEATVLKASEHLDRCIAPSTEAVQEMLRHVEVLHVDESGLRVMGTLHWLHVACTERLTSYEVHAKRGQEAMDDAGMLGAFRGTAVHDHWKPYFKYDQCTHALCHAHHLRELRFIDQQYQQTWANDMAKLLLEINAAVEATSPLAMSWSPPELEAFATRYDAVVQAGFETNPAPMPPAEGEVKQRGRPKHPPPVNLLIRLRDFKDQVLAFMSDFRIPFDNNQGERDIRMVKVKQKVSGGFRTLEGAKCFSRIRGYISTARKNANNVFEAIREAFDGSPFIPSSDM</sequence>
<evidence type="ECO:0000256" key="1">
    <source>
        <dbReference type="SAM" id="MobiDB-lite"/>
    </source>
</evidence>
<dbReference type="Proteomes" id="UP000712673">
    <property type="component" value="Unassembled WGS sequence"/>
</dbReference>
<dbReference type="InterPro" id="IPR004291">
    <property type="entry name" value="Transposase_IS66_central"/>
</dbReference>
<evidence type="ECO:0000313" key="3">
    <source>
        <dbReference type="EMBL" id="MBM3224460.1"/>
    </source>
</evidence>
<dbReference type="AlphaFoldDB" id="A0A938B498"/>
<feature type="region of interest" description="Disordered" evidence="1">
    <location>
        <begin position="280"/>
        <end position="300"/>
    </location>
</feature>
<dbReference type="NCBIfam" id="NF033517">
    <property type="entry name" value="transpos_IS66"/>
    <property type="match status" value="1"/>
</dbReference>
<evidence type="ECO:0000259" key="2">
    <source>
        <dbReference type="Pfam" id="PF03050"/>
    </source>
</evidence>